<feature type="compositionally biased region" description="Basic and acidic residues" evidence="1">
    <location>
        <begin position="1"/>
        <end position="21"/>
    </location>
</feature>
<name>A0ABW9NS62_9ACTN</name>
<evidence type="ECO:0000313" key="2">
    <source>
        <dbReference type="EMBL" id="MQS36143.1"/>
    </source>
</evidence>
<dbReference type="EMBL" id="VDEQ01000109">
    <property type="protein sequence ID" value="MQS36143.1"/>
    <property type="molecule type" value="Genomic_DNA"/>
</dbReference>
<sequence length="161" mass="17573">MVRTDSEERHGPPSPRTEGDRLRRRNLADAASGVQPDTPHGSAQVSRIERFRAVVYLCGAPNADLTAPRRRCTEYAETLGWSIDGVVEDRDGLNPPDGRTGLQEAIERVAEKRAGAVLTPSRSMISPVPQEYNEIARKVESAGGFLQIIDVACAASRDEPH</sequence>
<evidence type="ECO:0000313" key="3">
    <source>
        <dbReference type="Proteomes" id="UP000460558"/>
    </source>
</evidence>
<protein>
    <recommendedName>
        <fullName evidence="4">Recombinase family protein</fullName>
    </recommendedName>
</protein>
<organism evidence="2 3">
    <name type="scientific">Streptomyces katsurahamanus</name>
    <dbReference type="NCBI Taxonomy" id="2577098"/>
    <lineage>
        <taxon>Bacteria</taxon>
        <taxon>Bacillati</taxon>
        <taxon>Actinomycetota</taxon>
        <taxon>Actinomycetes</taxon>
        <taxon>Kitasatosporales</taxon>
        <taxon>Streptomycetaceae</taxon>
        <taxon>Streptomyces</taxon>
    </lineage>
</organism>
<comment type="caution">
    <text evidence="2">The sequence shown here is derived from an EMBL/GenBank/DDBJ whole genome shotgun (WGS) entry which is preliminary data.</text>
</comment>
<accession>A0ABW9NS62</accession>
<reference evidence="2 3" key="1">
    <citation type="submission" date="2019-06" db="EMBL/GenBank/DDBJ databases">
        <title>Comparative genomics and metabolomics analyses of clavulanic acid producing Streptomyces species provides insight into specialized metabolism and evolution of beta-lactam biosynthetic gene clusters.</title>
        <authorList>
            <person name="Moore M.A."/>
            <person name="Cruz-Morales P."/>
            <person name="Barona Gomez F."/>
            <person name="Kapil T."/>
        </authorList>
    </citation>
    <scope>NUCLEOTIDE SEQUENCE [LARGE SCALE GENOMIC DNA]</scope>
    <source>
        <strain evidence="2 3">T-272</strain>
    </source>
</reference>
<evidence type="ECO:0008006" key="4">
    <source>
        <dbReference type="Google" id="ProtNLM"/>
    </source>
</evidence>
<feature type="region of interest" description="Disordered" evidence="1">
    <location>
        <begin position="1"/>
        <end position="45"/>
    </location>
</feature>
<keyword evidence="3" id="KW-1185">Reference proteome</keyword>
<gene>
    <name evidence="2" type="ORF">FFZ77_11190</name>
</gene>
<proteinExistence type="predicted"/>
<evidence type="ECO:0000256" key="1">
    <source>
        <dbReference type="SAM" id="MobiDB-lite"/>
    </source>
</evidence>
<dbReference type="Proteomes" id="UP000460558">
    <property type="component" value="Unassembled WGS sequence"/>
</dbReference>